<organism evidence="2 3">
    <name type="scientific">Ilex paraguariensis</name>
    <name type="common">yerba mate</name>
    <dbReference type="NCBI Taxonomy" id="185542"/>
    <lineage>
        <taxon>Eukaryota</taxon>
        <taxon>Viridiplantae</taxon>
        <taxon>Streptophyta</taxon>
        <taxon>Embryophyta</taxon>
        <taxon>Tracheophyta</taxon>
        <taxon>Spermatophyta</taxon>
        <taxon>Magnoliopsida</taxon>
        <taxon>eudicotyledons</taxon>
        <taxon>Gunneridae</taxon>
        <taxon>Pentapetalae</taxon>
        <taxon>asterids</taxon>
        <taxon>campanulids</taxon>
        <taxon>Aquifoliales</taxon>
        <taxon>Aquifoliaceae</taxon>
        <taxon>Ilex</taxon>
    </lineage>
</organism>
<dbReference type="Proteomes" id="UP001642360">
    <property type="component" value="Unassembled WGS sequence"/>
</dbReference>
<name>A0ABC8UKD0_9AQUA</name>
<comment type="caution">
    <text evidence="2">The sequence shown here is derived from an EMBL/GenBank/DDBJ whole genome shotgun (WGS) entry which is preliminary data.</text>
</comment>
<reference evidence="2 3" key="1">
    <citation type="submission" date="2024-02" db="EMBL/GenBank/DDBJ databases">
        <authorList>
            <person name="Vignale AGUSTIN F."/>
            <person name="Sosa J E."/>
            <person name="Modenutti C."/>
        </authorList>
    </citation>
    <scope>NUCLEOTIDE SEQUENCE [LARGE SCALE GENOMIC DNA]</scope>
</reference>
<keyword evidence="3" id="KW-1185">Reference proteome</keyword>
<gene>
    <name evidence="2" type="ORF">ILEXP_LOCUS51533</name>
</gene>
<evidence type="ECO:0000313" key="3">
    <source>
        <dbReference type="Proteomes" id="UP001642360"/>
    </source>
</evidence>
<protein>
    <submittedName>
        <fullName evidence="2">Uncharacterized protein</fullName>
    </submittedName>
</protein>
<proteinExistence type="predicted"/>
<dbReference type="EMBL" id="CAUOFW020008057">
    <property type="protein sequence ID" value="CAK9181461.1"/>
    <property type="molecule type" value="Genomic_DNA"/>
</dbReference>
<evidence type="ECO:0000313" key="2">
    <source>
        <dbReference type="EMBL" id="CAK9181461.1"/>
    </source>
</evidence>
<evidence type="ECO:0000256" key="1">
    <source>
        <dbReference type="SAM" id="MobiDB-lite"/>
    </source>
</evidence>
<sequence>MEDTMALPWPAIGKVALEGKEAQTQVTPKAWDAGVVGSAGRGTGVSIKGDADIGTEGNVDIGTGGTSRKLGDSSSELGSGEQLFGISGEQIRWRTLHKLLSKAREQ</sequence>
<feature type="region of interest" description="Disordered" evidence="1">
    <location>
        <begin position="44"/>
        <end position="78"/>
    </location>
</feature>
<accession>A0ABC8UKD0</accession>
<dbReference type="AlphaFoldDB" id="A0ABC8UKD0"/>